<sequence>MTGTFTTRPEIRGSFGVVASTHWIASAVGFGILERGGNAFDAAVAAGFTLQVVEPHLNGPGGEVPAIVWEAGAARARVLCGQGSAPAGATIEHYRAEGLELIPGSGLLATVIPGAFDAWMLMLRDLGTMPLREVMAPAIHYARHGHPLLPRAAETIAGVADLFREHWPTSAETWLIRGEVPAPHANFANPVLADTWERLLAEAEAVSGREAQIERARDAFYRGFVAEAIDRYLREAEVWDVSGAPRKGVLRGEDMARWQARWEAPLWLDHAGWRVMKTGPWGQGPALLQALGMLAHTGVAEMDPQGPDFIHTVIEAIKLAMADREAYYGDPDFFDVPVETLLSEDYLRERAALIGAAASREERPGRVAGLEHLAEAAVARAARQAAVANTGGAGAGEPTMAHLAPREGDTVHLDVIDAAGNMVSATPSGGWLQSSPVIPGLGFALNSRAQMFWLEEGLPSSLRPGARPRTTLTPSLALGPEGQRLAFGTPGGDQQDQWQLIFLLRHLHHEPDMQAVIDAPLFHSMHFVSSFWPRRARPGWMMIEERAGEEVLKALAARGHALEVAGPWSVGRLTAAARDAGGGLRAAATPRLMQAYAVGR</sequence>
<dbReference type="PANTHER" id="PTHR43881">
    <property type="entry name" value="GAMMA-GLUTAMYLTRANSPEPTIDASE (AFU_ORTHOLOGUE AFUA_4G13580)"/>
    <property type="match status" value="1"/>
</dbReference>
<dbReference type="Pfam" id="PF01019">
    <property type="entry name" value="G_glu_transpept"/>
    <property type="match status" value="1"/>
</dbReference>
<dbReference type="GO" id="GO:0016787">
    <property type="term" value="F:hydrolase activity"/>
    <property type="evidence" value="ECO:0007669"/>
    <property type="project" value="UniProtKB-KW"/>
</dbReference>
<dbReference type="InterPro" id="IPR029055">
    <property type="entry name" value="Ntn_hydrolases_N"/>
</dbReference>
<evidence type="ECO:0000313" key="2">
    <source>
        <dbReference type="Proteomes" id="UP000199328"/>
    </source>
</evidence>
<dbReference type="SUPFAM" id="SSF56235">
    <property type="entry name" value="N-terminal nucleophile aminohydrolases (Ntn hydrolases)"/>
    <property type="match status" value="1"/>
</dbReference>
<dbReference type="EMBL" id="FNFV01000002">
    <property type="protein sequence ID" value="SDK36719.1"/>
    <property type="molecule type" value="Genomic_DNA"/>
</dbReference>
<name>A0A1G9BB82_9RHOB</name>
<dbReference type="AlphaFoldDB" id="A0A1G9BB82"/>
<dbReference type="OrthoDB" id="9781342at2"/>
<dbReference type="InterPro" id="IPR043138">
    <property type="entry name" value="GGT_lsub"/>
</dbReference>
<dbReference type="Gene3D" id="3.60.20.40">
    <property type="match status" value="1"/>
</dbReference>
<keyword evidence="2" id="KW-1185">Reference proteome</keyword>
<evidence type="ECO:0000313" key="1">
    <source>
        <dbReference type="EMBL" id="SDK36719.1"/>
    </source>
</evidence>
<dbReference type="RefSeq" id="WP_092499206.1">
    <property type="nucleotide sequence ID" value="NZ_FNFV01000002.1"/>
</dbReference>
<gene>
    <name evidence="1" type="ORF">SAMN05216257_102479</name>
</gene>
<dbReference type="InterPro" id="IPR043137">
    <property type="entry name" value="GGT_ssub_C"/>
</dbReference>
<reference evidence="2" key="1">
    <citation type="submission" date="2016-10" db="EMBL/GenBank/DDBJ databases">
        <authorList>
            <person name="Varghese N."/>
            <person name="Submissions S."/>
        </authorList>
    </citation>
    <scope>NUCLEOTIDE SEQUENCE [LARGE SCALE GENOMIC DNA]</scope>
    <source>
        <strain evidence="2">CGMCC 1.10789</strain>
    </source>
</reference>
<keyword evidence="1" id="KW-0378">Hydrolase</keyword>
<dbReference type="PRINTS" id="PR01210">
    <property type="entry name" value="GGTRANSPTASE"/>
</dbReference>
<proteinExistence type="predicted"/>
<dbReference type="STRING" id="990712.SAMN05216257_102479"/>
<protein>
    <submittedName>
        <fullName evidence="1">Gamma-glutamyltranspeptidase / glutathione hydrolase</fullName>
    </submittedName>
</protein>
<accession>A0A1G9BB82</accession>
<organism evidence="1 2">
    <name type="scientific">Meinhardsimonia xiamenensis</name>
    <dbReference type="NCBI Taxonomy" id="990712"/>
    <lineage>
        <taxon>Bacteria</taxon>
        <taxon>Pseudomonadati</taxon>
        <taxon>Pseudomonadota</taxon>
        <taxon>Alphaproteobacteria</taxon>
        <taxon>Rhodobacterales</taxon>
        <taxon>Paracoccaceae</taxon>
        <taxon>Meinhardsimonia</taxon>
    </lineage>
</organism>
<dbReference type="Gene3D" id="1.10.246.130">
    <property type="match status" value="1"/>
</dbReference>
<dbReference type="PANTHER" id="PTHR43881:SF1">
    <property type="entry name" value="GAMMA-GLUTAMYLTRANSPEPTIDASE (AFU_ORTHOLOGUE AFUA_4G13580)"/>
    <property type="match status" value="1"/>
</dbReference>
<dbReference type="Proteomes" id="UP000199328">
    <property type="component" value="Unassembled WGS sequence"/>
</dbReference>
<dbReference type="InterPro" id="IPR052896">
    <property type="entry name" value="GGT-like_enzyme"/>
</dbReference>